<dbReference type="GO" id="GO:0070403">
    <property type="term" value="F:NAD+ binding"/>
    <property type="evidence" value="ECO:0007669"/>
    <property type="project" value="InterPro"/>
</dbReference>
<dbReference type="AlphaFoldDB" id="A0A9P5XMN3"/>
<dbReference type="InterPro" id="IPR003000">
    <property type="entry name" value="Sirtuin"/>
</dbReference>
<dbReference type="GO" id="GO:0017136">
    <property type="term" value="F:histone deacetylase activity, NAD-dependent"/>
    <property type="evidence" value="ECO:0007669"/>
    <property type="project" value="TreeGrafter"/>
</dbReference>
<evidence type="ECO:0000256" key="1">
    <source>
        <dbReference type="ARBA" id="ARBA00004173"/>
    </source>
</evidence>
<feature type="domain" description="Deacetylase sirtuin-type" evidence="7">
    <location>
        <begin position="21"/>
        <end position="334"/>
    </location>
</feature>
<keyword evidence="3" id="KW-0808">Transferase</keyword>
<dbReference type="InterPro" id="IPR026591">
    <property type="entry name" value="Sirtuin_cat_small_dom_sf"/>
</dbReference>
<accession>A0A9P5XMN3</accession>
<evidence type="ECO:0000313" key="9">
    <source>
        <dbReference type="Proteomes" id="UP000807342"/>
    </source>
</evidence>
<reference evidence="8" key="1">
    <citation type="submission" date="2020-11" db="EMBL/GenBank/DDBJ databases">
        <authorList>
            <consortium name="DOE Joint Genome Institute"/>
            <person name="Ahrendt S."/>
            <person name="Riley R."/>
            <person name="Andreopoulos W."/>
            <person name="Labutti K."/>
            <person name="Pangilinan J."/>
            <person name="Ruiz-Duenas F.J."/>
            <person name="Barrasa J.M."/>
            <person name="Sanchez-Garcia M."/>
            <person name="Camarero S."/>
            <person name="Miyauchi S."/>
            <person name="Serrano A."/>
            <person name="Linde D."/>
            <person name="Babiker R."/>
            <person name="Drula E."/>
            <person name="Ayuso-Fernandez I."/>
            <person name="Pacheco R."/>
            <person name="Padilla G."/>
            <person name="Ferreira P."/>
            <person name="Barriuso J."/>
            <person name="Kellner H."/>
            <person name="Castanera R."/>
            <person name="Alfaro M."/>
            <person name="Ramirez L."/>
            <person name="Pisabarro A.G."/>
            <person name="Kuo A."/>
            <person name="Tritt A."/>
            <person name="Lipzen A."/>
            <person name="He G."/>
            <person name="Yan M."/>
            <person name="Ng V."/>
            <person name="Cullen D."/>
            <person name="Martin F."/>
            <person name="Rosso M.-N."/>
            <person name="Henrissat B."/>
            <person name="Hibbett D."/>
            <person name="Martinez A.T."/>
            <person name="Grigoriev I.V."/>
        </authorList>
    </citation>
    <scope>NUCLEOTIDE SEQUENCE</scope>
    <source>
        <strain evidence="8">MF-IS2</strain>
    </source>
</reference>
<protein>
    <submittedName>
        <fullName evidence="8">DHS-like NAD/FAD-binding domain-containing protein</fullName>
    </submittedName>
</protein>
<dbReference type="InterPro" id="IPR050134">
    <property type="entry name" value="NAD-dep_sirtuin_deacylases"/>
</dbReference>
<dbReference type="Gene3D" id="3.40.50.1220">
    <property type="entry name" value="TPP-binding domain"/>
    <property type="match status" value="1"/>
</dbReference>
<dbReference type="EMBL" id="MU151055">
    <property type="protein sequence ID" value="KAF9454292.1"/>
    <property type="molecule type" value="Genomic_DNA"/>
</dbReference>
<keyword evidence="9" id="KW-1185">Reference proteome</keyword>
<keyword evidence="4" id="KW-0520">NAD</keyword>
<evidence type="ECO:0000256" key="5">
    <source>
        <dbReference type="ARBA" id="ARBA00023128"/>
    </source>
</evidence>
<comment type="subcellular location">
    <subcellularLocation>
        <location evidence="1">Mitochondrion</location>
    </subcellularLocation>
</comment>
<evidence type="ECO:0000259" key="7">
    <source>
        <dbReference type="PROSITE" id="PS50305"/>
    </source>
</evidence>
<dbReference type="PROSITE" id="PS50305">
    <property type="entry name" value="SIRTUIN"/>
    <property type="match status" value="1"/>
</dbReference>
<keyword evidence="5" id="KW-0496">Mitochondrion</keyword>
<evidence type="ECO:0000256" key="4">
    <source>
        <dbReference type="ARBA" id="ARBA00023027"/>
    </source>
</evidence>
<evidence type="ECO:0000256" key="3">
    <source>
        <dbReference type="ARBA" id="ARBA00022679"/>
    </source>
</evidence>
<dbReference type="OrthoDB" id="424302at2759"/>
<sequence length="366" mass="40428">MRISVPGIPQAILSAVSSAPQVSRSEAVERIAAFIKPGNVAVLTGAGVSVDSGIRAYRGHDGRYMNPNYKPILYHELIDKTAKGHAFRQRYWLRSYLGYPPVRDALPNPTHYAVAALQHANFISRLITQNVDGLHHKALVTKAHAHWPPPKLSSSILELHGTLHRVHCNRGHVVDRGTFQDWLSSANPSWFAYAQEMERMGTQPRTNPDGDVAVEHLGISYSDFQIPDCPACLLENHTNTVHKPQVVFFGESIPQSVKEASYDSIDSSDRLLVVGTTLATYSAFRLLKHALDTHKPVMLLNIGPTRADNITGVQKIEYPTGSVLHDVTRNVLGIRAVEDEIVREMLESGIVRPPKDTDDRAPRAAG</sequence>
<dbReference type="Gene3D" id="3.30.1600.10">
    <property type="entry name" value="SIR2/SIRT2 'Small Domain"/>
    <property type="match status" value="1"/>
</dbReference>
<dbReference type="InterPro" id="IPR029035">
    <property type="entry name" value="DHS-like_NAD/FAD-binding_dom"/>
</dbReference>
<dbReference type="PANTHER" id="PTHR11085:SF10">
    <property type="entry name" value="NAD-DEPENDENT PROTEIN DEACYLASE SIRTUIN-5, MITOCHONDRIAL-RELATED"/>
    <property type="match status" value="1"/>
</dbReference>
<organism evidence="8 9">
    <name type="scientific">Macrolepiota fuliginosa MF-IS2</name>
    <dbReference type="NCBI Taxonomy" id="1400762"/>
    <lineage>
        <taxon>Eukaryota</taxon>
        <taxon>Fungi</taxon>
        <taxon>Dikarya</taxon>
        <taxon>Basidiomycota</taxon>
        <taxon>Agaricomycotina</taxon>
        <taxon>Agaricomycetes</taxon>
        <taxon>Agaricomycetidae</taxon>
        <taxon>Agaricales</taxon>
        <taxon>Agaricineae</taxon>
        <taxon>Agaricaceae</taxon>
        <taxon>Macrolepiota</taxon>
    </lineage>
</organism>
<evidence type="ECO:0000256" key="2">
    <source>
        <dbReference type="ARBA" id="ARBA00006924"/>
    </source>
</evidence>
<dbReference type="SUPFAM" id="SSF52467">
    <property type="entry name" value="DHS-like NAD/FAD-binding domain"/>
    <property type="match status" value="1"/>
</dbReference>
<name>A0A9P5XMN3_9AGAR</name>
<dbReference type="InterPro" id="IPR026590">
    <property type="entry name" value="Ssirtuin_cat_dom"/>
</dbReference>
<comment type="caution">
    <text evidence="6">Lacks conserved residue(s) required for the propagation of feature annotation.</text>
</comment>
<comment type="caution">
    <text evidence="8">The sequence shown here is derived from an EMBL/GenBank/DDBJ whole genome shotgun (WGS) entry which is preliminary data.</text>
</comment>
<evidence type="ECO:0000313" key="8">
    <source>
        <dbReference type="EMBL" id="KAF9454292.1"/>
    </source>
</evidence>
<dbReference type="Pfam" id="PF02146">
    <property type="entry name" value="SIR2"/>
    <property type="match status" value="1"/>
</dbReference>
<dbReference type="GO" id="GO:0005739">
    <property type="term" value="C:mitochondrion"/>
    <property type="evidence" value="ECO:0007669"/>
    <property type="project" value="UniProtKB-SubCell"/>
</dbReference>
<proteinExistence type="inferred from homology"/>
<dbReference type="PANTHER" id="PTHR11085">
    <property type="entry name" value="NAD-DEPENDENT PROTEIN DEACYLASE SIRTUIN-5, MITOCHONDRIAL-RELATED"/>
    <property type="match status" value="1"/>
</dbReference>
<gene>
    <name evidence="8" type="ORF">P691DRAFT_809838</name>
</gene>
<dbReference type="Proteomes" id="UP000807342">
    <property type="component" value="Unassembled WGS sequence"/>
</dbReference>
<evidence type="ECO:0000256" key="6">
    <source>
        <dbReference type="PROSITE-ProRule" id="PRU00236"/>
    </source>
</evidence>
<comment type="similarity">
    <text evidence="2">Belongs to the sirtuin family. Class I subfamily.</text>
</comment>